<evidence type="ECO:0000256" key="1">
    <source>
        <dbReference type="HAMAP-Rule" id="MF_00652"/>
    </source>
</evidence>
<dbReference type="GO" id="GO:0005829">
    <property type="term" value="C:cytosol"/>
    <property type="evidence" value="ECO:0007669"/>
    <property type="project" value="TreeGrafter"/>
</dbReference>
<dbReference type="HAMAP" id="MF_00652">
    <property type="entry name" value="UPF0246"/>
    <property type="match status" value="1"/>
</dbReference>
<proteinExistence type="inferred from homology"/>
<evidence type="ECO:0000313" key="3">
    <source>
        <dbReference type="Proteomes" id="UP000753961"/>
    </source>
</evidence>
<dbReference type="Proteomes" id="UP000753961">
    <property type="component" value="Unassembled WGS sequence"/>
</dbReference>
<comment type="caution">
    <text evidence="2">The sequence shown here is derived from an EMBL/GenBank/DDBJ whole genome shotgun (WGS) entry which is preliminary data.</text>
</comment>
<dbReference type="InterPro" id="IPR005583">
    <property type="entry name" value="YaaA"/>
</dbReference>
<reference evidence="2" key="1">
    <citation type="submission" date="2021-06" db="EMBL/GenBank/DDBJ databases">
        <title>44 bacteria genomes isolated from Dapeng, Shenzhen.</title>
        <authorList>
            <person name="Zheng W."/>
            <person name="Yu S."/>
            <person name="Huang Y."/>
        </authorList>
    </citation>
    <scope>NUCLEOTIDE SEQUENCE</scope>
    <source>
        <strain evidence="2">DP5N28-2</strain>
    </source>
</reference>
<dbReference type="RefSeq" id="WP_222581289.1">
    <property type="nucleotide sequence ID" value="NZ_JAHVHU010000017.1"/>
</dbReference>
<gene>
    <name evidence="2" type="primary">yaaA</name>
    <name evidence="2" type="ORF">KUV50_16485</name>
</gene>
<accession>A0A953HRT4</accession>
<dbReference type="NCBIfam" id="NF002542">
    <property type="entry name" value="PRK02101.1-3"/>
    <property type="match status" value="1"/>
</dbReference>
<dbReference type="AlphaFoldDB" id="A0A953HRT4"/>
<dbReference type="GO" id="GO:0033194">
    <property type="term" value="P:response to hydroperoxide"/>
    <property type="evidence" value="ECO:0007669"/>
    <property type="project" value="TreeGrafter"/>
</dbReference>
<dbReference type="Pfam" id="PF03883">
    <property type="entry name" value="H2O2_YaaD"/>
    <property type="match status" value="1"/>
</dbReference>
<evidence type="ECO:0000313" key="2">
    <source>
        <dbReference type="EMBL" id="MBY5959753.1"/>
    </source>
</evidence>
<dbReference type="PANTHER" id="PTHR30283:SF4">
    <property type="entry name" value="PEROXIDE STRESS RESISTANCE PROTEIN YAAA"/>
    <property type="match status" value="1"/>
</dbReference>
<name>A0A953HRT4_9BACT</name>
<dbReference type="PANTHER" id="PTHR30283">
    <property type="entry name" value="PEROXIDE STRESS RESPONSE PROTEIN YAAA"/>
    <property type="match status" value="1"/>
</dbReference>
<sequence length="253" mass="29308">MIIILSPSKTLRDEKIEHPNPSPPLFQEKTGQLMRKLQRLTKSEVKNLMSISDNLTELNYNRYKAFEDDFKGNNSEPAIFTFKGDVFQGLQAESFTAKDLEYAEPRLYILSGLYGLLKPSTLVQPYRLEMGTPLPVDRNKNLYEFWGDSLTQQINASMESVGSPYLVNLASKEYSKALNLKKVKGEVIDVHFREWRNEKWTFISFNAKKARGTMARYILRNQIEEKEDLKGFDLDGYAFNEELSSENELFFTK</sequence>
<organism evidence="2 3">
    <name type="scientific">Membranihabitans marinus</name>
    <dbReference type="NCBI Taxonomy" id="1227546"/>
    <lineage>
        <taxon>Bacteria</taxon>
        <taxon>Pseudomonadati</taxon>
        <taxon>Bacteroidota</taxon>
        <taxon>Saprospiria</taxon>
        <taxon>Saprospirales</taxon>
        <taxon>Saprospiraceae</taxon>
        <taxon>Membranihabitans</taxon>
    </lineage>
</organism>
<protein>
    <recommendedName>
        <fullName evidence="1">UPF0246 protein KUV50_16485</fullName>
    </recommendedName>
</protein>
<dbReference type="EMBL" id="JAHVHU010000017">
    <property type="protein sequence ID" value="MBY5959753.1"/>
    <property type="molecule type" value="Genomic_DNA"/>
</dbReference>
<comment type="similarity">
    <text evidence="1">Belongs to the UPF0246 family.</text>
</comment>
<keyword evidence="3" id="KW-1185">Reference proteome</keyword>